<feature type="active site" description="Proton acceptor" evidence="11 12">
    <location>
        <position position="161"/>
    </location>
</feature>
<feature type="binding site" evidence="11">
    <location>
        <position position="60"/>
    </location>
    <ligand>
        <name>S-adenosyl-L-methionine</name>
        <dbReference type="ChEBI" id="CHEBI:59789"/>
    </ligand>
</feature>
<dbReference type="Gene3D" id="3.40.50.150">
    <property type="entry name" value="Vaccinia Virus protein VP39"/>
    <property type="match status" value="1"/>
</dbReference>
<evidence type="ECO:0000313" key="15">
    <source>
        <dbReference type="Proteomes" id="UP000246569"/>
    </source>
</evidence>
<reference evidence="14 15" key="1">
    <citation type="submission" date="2018-05" db="EMBL/GenBank/DDBJ databases">
        <title>Genomic Encyclopedia of Type Strains, Phase IV (KMG-IV): sequencing the most valuable type-strain genomes for metagenomic binning, comparative biology and taxonomic classification.</title>
        <authorList>
            <person name="Goeker M."/>
        </authorList>
    </citation>
    <scope>NUCLEOTIDE SEQUENCE [LARGE SCALE GENOMIC DNA]</scope>
    <source>
        <strain evidence="14 15">DSM 23606</strain>
    </source>
</reference>
<dbReference type="GO" id="GO:0005737">
    <property type="term" value="C:cytoplasm"/>
    <property type="evidence" value="ECO:0007669"/>
    <property type="project" value="UniProtKB-SubCell"/>
</dbReference>
<feature type="binding site" evidence="11">
    <location>
        <position position="62"/>
    </location>
    <ligand>
        <name>S-adenosyl-L-methionine</name>
        <dbReference type="ChEBI" id="CHEBI:59789"/>
    </ligand>
</feature>
<dbReference type="AlphaFoldDB" id="A0A317MRV5"/>
<proteinExistence type="inferred from homology"/>
<dbReference type="HAMAP" id="MF_01547">
    <property type="entry name" value="RNA_methyltr_E"/>
    <property type="match status" value="1"/>
</dbReference>
<evidence type="ECO:0000259" key="13">
    <source>
        <dbReference type="Pfam" id="PF01728"/>
    </source>
</evidence>
<protein>
    <recommendedName>
        <fullName evidence="7 11">Ribosomal RNA large subunit methyltransferase E</fullName>
        <ecNumber evidence="6 11">2.1.1.166</ecNumber>
    </recommendedName>
    <alternativeName>
        <fullName evidence="9 11">23S rRNA Um2552 methyltransferase</fullName>
    </alternativeName>
    <alternativeName>
        <fullName evidence="8 11">rRNA (uridine-2'-O-)-methyltransferase</fullName>
    </alternativeName>
</protein>
<gene>
    <name evidence="11" type="primary">rlmE</name>
    <name evidence="11" type="synonym">ftsJ</name>
    <name evidence="11" type="synonym">rrmJ</name>
    <name evidence="14" type="ORF">C7443_1112</name>
</gene>
<evidence type="ECO:0000256" key="10">
    <source>
        <dbReference type="ARBA" id="ARBA00048970"/>
    </source>
</evidence>
<comment type="subcellular location">
    <subcellularLocation>
        <location evidence="11">Cytoplasm</location>
    </subcellularLocation>
</comment>
<dbReference type="InterPro" id="IPR050082">
    <property type="entry name" value="RNA_methyltr_RlmE"/>
</dbReference>
<dbReference type="InterPro" id="IPR015507">
    <property type="entry name" value="rRNA-MeTfrase_E"/>
</dbReference>
<organism evidence="14 15">
    <name type="scientific">Plasticicumulans acidivorans</name>
    <dbReference type="NCBI Taxonomy" id="886464"/>
    <lineage>
        <taxon>Bacteria</taxon>
        <taxon>Pseudomonadati</taxon>
        <taxon>Pseudomonadota</taxon>
        <taxon>Gammaproteobacteria</taxon>
        <taxon>Candidatus Competibacteraceae</taxon>
        <taxon>Plasticicumulans</taxon>
    </lineage>
</organism>
<comment type="catalytic activity">
    <reaction evidence="10 11">
        <text>uridine(2552) in 23S rRNA + S-adenosyl-L-methionine = 2'-O-methyluridine(2552) in 23S rRNA + S-adenosyl-L-homocysteine + H(+)</text>
        <dbReference type="Rhea" id="RHEA:42720"/>
        <dbReference type="Rhea" id="RHEA-COMP:10202"/>
        <dbReference type="Rhea" id="RHEA-COMP:10203"/>
        <dbReference type="ChEBI" id="CHEBI:15378"/>
        <dbReference type="ChEBI" id="CHEBI:57856"/>
        <dbReference type="ChEBI" id="CHEBI:59789"/>
        <dbReference type="ChEBI" id="CHEBI:65315"/>
        <dbReference type="ChEBI" id="CHEBI:74478"/>
        <dbReference type="EC" id="2.1.1.166"/>
    </reaction>
</comment>
<dbReference type="NCBIfam" id="NF008390">
    <property type="entry name" value="PRK11188.1"/>
    <property type="match status" value="1"/>
</dbReference>
<dbReference type="PANTHER" id="PTHR10920:SF18">
    <property type="entry name" value="RRNA METHYLTRANSFERASE 2, MITOCHONDRIAL"/>
    <property type="match status" value="1"/>
</dbReference>
<dbReference type="Pfam" id="PF01728">
    <property type="entry name" value="FtsJ"/>
    <property type="match status" value="1"/>
</dbReference>
<evidence type="ECO:0000256" key="8">
    <source>
        <dbReference type="ARBA" id="ARBA00041995"/>
    </source>
</evidence>
<accession>A0A317MRV5</accession>
<evidence type="ECO:0000256" key="4">
    <source>
        <dbReference type="ARBA" id="ARBA00022691"/>
    </source>
</evidence>
<keyword evidence="3 11" id="KW-0808">Transferase</keyword>
<dbReference type="EMBL" id="QGTJ01000011">
    <property type="protein sequence ID" value="PWV59237.1"/>
    <property type="molecule type" value="Genomic_DNA"/>
</dbReference>
<evidence type="ECO:0000256" key="7">
    <source>
        <dbReference type="ARBA" id="ARBA00041129"/>
    </source>
</evidence>
<dbReference type="EC" id="2.1.1.166" evidence="6 11"/>
<feature type="binding site" evidence="11">
    <location>
        <position position="121"/>
    </location>
    <ligand>
        <name>S-adenosyl-L-methionine</name>
        <dbReference type="ChEBI" id="CHEBI:59789"/>
    </ligand>
</feature>
<sequence length="206" mass="22640">MARSRTSNRWLKEHFADEYVKRAQAEGYRSRAVYKLLEIQERDKLLRPGMTVVDLGAAPGGWAQAAASIVGDQGKIVALDLLPIDALAGVESIQGDFRDESVVRQLFDVLEGRAVDLVLSDMAPNSSGMRAVDQPRQMYLAELALDFARQALSSGGGMLVKVFQGEGFDALLKDFRASFGSVVSRKPKASRARSSELYLLARNYRA</sequence>
<evidence type="ECO:0000256" key="11">
    <source>
        <dbReference type="HAMAP-Rule" id="MF_01547"/>
    </source>
</evidence>
<evidence type="ECO:0000256" key="12">
    <source>
        <dbReference type="PIRSR" id="PIRSR005461-1"/>
    </source>
</evidence>
<comment type="similarity">
    <text evidence="11">Belongs to the class I-like SAM-binding methyltransferase superfamily. RNA methyltransferase RlmE family.</text>
</comment>
<evidence type="ECO:0000256" key="5">
    <source>
        <dbReference type="ARBA" id="ARBA00037569"/>
    </source>
</evidence>
<evidence type="ECO:0000256" key="6">
    <source>
        <dbReference type="ARBA" id="ARBA00038861"/>
    </source>
</evidence>
<evidence type="ECO:0000256" key="2">
    <source>
        <dbReference type="ARBA" id="ARBA00022603"/>
    </source>
</evidence>
<name>A0A317MRV5_9GAMM</name>
<dbReference type="FunFam" id="3.40.50.150:FF:000005">
    <property type="entry name" value="Ribosomal RNA large subunit methyltransferase E"/>
    <property type="match status" value="1"/>
</dbReference>
<dbReference type="GO" id="GO:0008650">
    <property type="term" value="F:rRNA (uridine-2'-O-)-methyltransferase activity"/>
    <property type="evidence" value="ECO:0007669"/>
    <property type="project" value="UniProtKB-UniRule"/>
</dbReference>
<dbReference type="PIRSF" id="PIRSF005461">
    <property type="entry name" value="23S_rRNA_mtase"/>
    <property type="match status" value="1"/>
</dbReference>
<dbReference type="SUPFAM" id="SSF53335">
    <property type="entry name" value="S-adenosyl-L-methionine-dependent methyltransferases"/>
    <property type="match status" value="1"/>
</dbReference>
<dbReference type="InterPro" id="IPR002877">
    <property type="entry name" value="RNA_MeTrfase_FtsJ_dom"/>
</dbReference>
<dbReference type="Proteomes" id="UP000246569">
    <property type="component" value="Unassembled WGS sequence"/>
</dbReference>
<evidence type="ECO:0000256" key="9">
    <source>
        <dbReference type="ARBA" id="ARBA00042745"/>
    </source>
</evidence>
<keyword evidence="1 11" id="KW-0698">rRNA processing</keyword>
<feature type="binding site" evidence="11">
    <location>
        <position position="96"/>
    </location>
    <ligand>
        <name>S-adenosyl-L-methionine</name>
        <dbReference type="ChEBI" id="CHEBI:59789"/>
    </ligand>
</feature>
<evidence type="ECO:0000313" key="14">
    <source>
        <dbReference type="EMBL" id="PWV59237.1"/>
    </source>
</evidence>
<dbReference type="OrthoDB" id="9790080at2"/>
<evidence type="ECO:0000256" key="1">
    <source>
        <dbReference type="ARBA" id="ARBA00022552"/>
    </source>
</evidence>
<evidence type="ECO:0000256" key="3">
    <source>
        <dbReference type="ARBA" id="ARBA00022679"/>
    </source>
</evidence>
<keyword evidence="2 11" id="KW-0489">Methyltransferase</keyword>
<dbReference type="PANTHER" id="PTHR10920">
    <property type="entry name" value="RIBOSOMAL RNA METHYLTRANSFERASE"/>
    <property type="match status" value="1"/>
</dbReference>
<keyword evidence="11" id="KW-0963">Cytoplasm</keyword>
<dbReference type="RefSeq" id="WP_110019647.1">
    <property type="nucleotide sequence ID" value="NZ_QGTJ01000011.1"/>
</dbReference>
<feature type="binding site" evidence="11">
    <location>
        <position position="80"/>
    </location>
    <ligand>
        <name>S-adenosyl-L-methionine</name>
        <dbReference type="ChEBI" id="CHEBI:59789"/>
    </ligand>
</feature>
<comment type="caution">
    <text evidence="14">The sequence shown here is derived from an EMBL/GenBank/DDBJ whole genome shotgun (WGS) entry which is preliminary data.</text>
</comment>
<dbReference type="InterPro" id="IPR029063">
    <property type="entry name" value="SAM-dependent_MTases_sf"/>
</dbReference>
<keyword evidence="15" id="KW-1185">Reference proteome</keyword>
<comment type="function">
    <text evidence="5 11">Specifically methylates the uridine in position 2552 of 23S rRNA at the 2'-O position of the ribose in the fully assembled 50S ribosomal subunit.</text>
</comment>
<feature type="domain" description="Ribosomal RNA methyltransferase FtsJ" evidence="13">
    <location>
        <begin position="28"/>
        <end position="204"/>
    </location>
</feature>
<keyword evidence="4 11" id="KW-0949">S-adenosyl-L-methionine</keyword>